<protein>
    <submittedName>
        <fullName evidence="1">Uncharacterized protein</fullName>
    </submittedName>
</protein>
<sequence length="103" mass="11936">TLLETDQSTTSPVYYSKGEQQYNKIRGFAFYTTSDYPKEMDAQTLIPLLQSEEVKYVVCPSRFLYLRELISVLNSPKIDQDCKFRIRHTSIQKFQTLSNGIVA</sequence>
<proteinExistence type="predicted"/>
<feature type="non-terminal residue" evidence="1">
    <location>
        <position position="1"/>
    </location>
</feature>
<evidence type="ECO:0000313" key="2">
    <source>
        <dbReference type="Proteomes" id="UP001445076"/>
    </source>
</evidence>
<comment type="caution">
    <text evidence="1">The sequence shown here is derived from an EMBL/GenBank/DDBJ whole genome shotgun (WGS) entry which is preliminary data.</text>
</comment>
<dbReference type="EMBL" id="JARKIK010003480">
    <property type="protein sequence ID" value="KAK8718947.1"/>
    <property type="molecule type" value="Genomic_DNA"/>
</dbReference>
<evidence type="ECO:0000313" key="1">
    <source>
        <dbReference type="EMBL" id="KAK8718947.1"/>
    </source>
</evidence>
<dbReference type="AlphaFoldDB" id="A0AAW0VPC2"/>
<keyword evidence="2" id="KW-1185">Reference proteome</keyword>
<accession>A0AAW0VPC2</accession>
<gene>
    <name evidence="1" type="ORF">OTU49_014342</name>
</gene>
<dbReference type="Proteomes" id="UP001445076">
    <property type="component" value="Unassembled WGS sequence"/>
</dbReference>
<organism evidence="1 2">
    <name type="scientific">Cherax quadricarinatus</name>
    <name type="common">Australian red claw crayfish</name>
    <dbReference type="NCBI Taxonomy" id="27406"/>
    <lineage>
        <taxon>Eukaryota</taxon>
        <taxon>Metazoa</taxon>
        <taxon>Ecdysozoa</taxon>
        <taxon>Arthropoda</taxon>
        <taxon>Crustacea</taxon>
        <taxon>Multicrustacea</taxon>
        <taxon>Malacostraca</taxon>
        <taxon>Eumalacostraca</taxon>
        <taxon>Eucarida</taxon>
        <taxon>Decapoda</taxon>
        <taxon>Pleocyemata</taxon>
        <taxon>Astacidea</taxon>
        <taxon>Parastacoidea</taxon>
        <taxon>Parastacidae</taxon>
        <taxon>Cherax</taxon>
    </lineage>
</organism>
<reference evidence="1 2" key="1">
    <citation type="journal article" date="2024" name="BMC Genomics">
        <title>Genome assembly of redclaw crayfish (Cherax quadricarinatus) provides insights into its immune adaptation and hypoxia tolerance.</title>
        <authorList>
            <person name="Liu Z."/>
            <person name="Zheng J."/>
            <person name="Li H."/>
            <person name="Fang K."/>
            <person name="Wang S."/>
            <person name="He J."/>
            <person name="Zhou D."/>
            <person name="Weng S."/>
            <person name="Chi M."/>
            <person name="Gu Z."/>
            <person name="He J."/>
            <person name="Li F."/>
            <person name="Wang M."/>
        </authorList>
    </citation>
    <scope>NUCLEOTIDE SEQUENCE [LARGE SCALE GENOMIC DNA]</scope>
    <source>
        <strain evidence="1">ZL_2023a</strain>
    </source>
</reference>
<name>A0AAW0VPC2_CHEQU</name>